<dbReference type="Gene3D" id="3.30.70.330">
    <property type="match status" value="1"/>
</dbReference>
<evidence type="ECO:0000313" key="5">
    <source>
        <dbReference type="EMBL" id="RYC73747.1"/>
    </source>
</evidence>
<dbReference type="EMBL" id="PRLL01000004">
    <property type="protein sequence ID" value="RYC73747.1"/>
    <property type="molecule type" value="Genomic_DNA"/>
</dbReference>
<dbReference type="Pfam" id="PF00276">
    <property type="entry name" value="Ribosomal_L23"/>
    <property type="match status" value="1"/>
</dbReference>
<dbReference type="InterPro" id="IPR012677">
    <property type="entry name" value="Nucleotide-bd_a/b_plait_sf"/>
</dbReference>
<evidence type="ECO:0000256" key="2">
    <source>
        <dbReference type="ARBA" id="ARBA00022980"/>
    </source>
</evidence>
<evidence type="ECO:0000256" key="3">
    <source>
        <dbReference type="ARBA" id="ARBA00023274"/>
    </source>
</evidence>
<dbReference type="GO" id="GO:0005840">
    <property type="term" value="C:ribosome"/>
    <property type="evidence" value="ECO:0007669"/>
    <property type="project" value="UniProtKB-KW"/>
</dbReference>
<proteinExistence type="inferred from homology"/>
<keyword evidence="6" id="KW-1185">Reference proteome</keyword>
<dbReference type="Proteomes" id="UP001191004">
    <property type="component" value="Unassembled WGS sequence"/>
</dbReference>
<dbReference type="RefSeq" id="WP_129604299.1">
    <property type="nucleotide sequence ID" value="NZ_PRLL01000004.1"/>
</dbReference>
<protein>
    <recommendedName>
        <fullName evidence="4">50S ribosomal protein L23</fullName>
    </recommendedName>
</protein>
<evidence type="ECO:0000256" key="1">
    <source>
        <dbReference type="ARBA" id="ARBA00006700"/>
    </source>
</evidence>
<comment type="caution">
    <text evidence="5">The sequence shown here is derived from an EMBL/GenBank/DDBJ whole genome shotgun (WGS) entry which is preliminary data.</text>
</comment>
<evidence type="ECO:0000256" key="4">
    <source>
        <dbReference type="ARBA" id="ARBA00035481"/>
    </source>
</evidence>
<dbReference type="SUPFAM" id="SSF54189">
    <property type="entry name" value="Ribosomal proteins S24e, L23 and L15e"/>
    <property type="match status" value="1"/>
</dbReference>
<accession>A0ABY0FMM4</accession>
<comment type="similarity">
    <text evidence="1">Belongs to the universal ribosomal protein uL23 family.</text>
</comment>
<organism evidence="5 6">
    <name type="scientific">Candidatus Nanosyncoccus nanoralicus</name>
    <dbReference type="NCBI Taxonomy" id="2171996"/>
    <lineage>
        <taxon>Bacteria</taxon>
        <taxon>Candidatus Saccharimonadota</taxon>
        <taxon>Candidatus Nanosyncoccalia</taxon>
        <taxon>Candidatus Nanosyncoccales</taxon>
        <taxon>Candidatus Nanosyncoccaceae</taxon>
        <taxon>Candidatus Nanosyncoccus</taxon>
    </lineage>
</organism>
<dbReference type="InterPro" id="IPR013025">
    <property type="entry name" value="Ribosomal_uL23-like"/>
</dbReference>
<sequence>MLVIPRATEKAYTEQTKNTYIFYVPADATKQEVAKSIAEQYNVTVKDIRILIRKGKATRFSKGKHAYPGKTFRRDRKVAYVTLSAGDKIRIFDEEKVEEGDNK</sequence>
<name>A0ABY0FMM4_9BACT</name>
<keyword evidence="3" id="KW-0687">Ribonucleoprotein</keyword>
<reference evidence="5 6" key="2">
    <citation type="journal article" date="2020" name="Cell Rep.">
        <title>Acquisition and Adaptation of Ultra-small Parasitic Reduced Genome Bacteria to Mammalian Hosts.</title>
        <authorList>
            <person name="McLean J.S."/>
            <person name="Bor B."/>
            <person name="Kerns K.A."/>
            <person name="Liu Q."/>
            <person name="To T.T."/>
            <person name="Solden L."/>
            <person name="Hendrickson E.L."/>
            <person name="Wrighton K."/>
            <person name="Shi W."/>
            <person name="He X."/>
        </authorList>
    </citation>
    <scope>NUCLEOTIDE SEQUENCE [LARGE SCALE GENOMIC DNA]</scope>
    <source>
        <strain evidence="5 6">TM7_KMM_G3_1_HOT_351</strain>
    </source>
</reference>
<keyword evidence="2 5" id="KW-0689">Ribosomal protein</keyword>
<gene>
    <name evidence="5" type="primary">rplW</name>
    <name evidence="5" type="ORF">G3KMM_00204</name>
</gene>
<evidence type="ECO:0000313" key="6">
    <source>
        <dbReference type="Proteomes" id="UP001191004"/>
    </source>
</evidence>
<dbReference type="InterPro" id="IPR012678">
    <property type="entry name" value="Ribosomal_uL23/eL15/eS24_sf"/>
</dbReference>
<reference evidence="5 6" key="1">
    <citation type="journal article" date="2018" name="bioRxiv">
        <title>Evidence of independent acquisition and adaption of ultra-small bacteria to human hosts across the highly diverse yet reduced genomes of the phylum Saccharibacteria.</title>
        <authorList>
            <person name="McLean J.S."/>
            <person name="Bor B."/>
            <person name="To T.T."/>
            <person name="Liu Q."/>
            <person name="Kearns K.A."/>
            <person name="Solden L.M."/>
            <person name="Wrighton K.C."/>
            <person name="He X."/>
            <person name="Shi W."/>
        </authorList>
    </citation>
    <scope>NUCLEOTIDE SEQUENCE [LARGE SCALE GENOMIC DNA]</scope>
    <source>
        <strain evidence="5 6">TM7_KMM_G3_1_HOT_351</strain>
    </source>
</reference>